<keyword evidence="3" id="KW-0560">Oxidoreductase</keyword>
<feature type="binding site" evidence="11">
    <location>
        <position position="42"/>
    </location>
    <ligand>
        <name>NAD(+)</name>
        <dbReference type="ChEBI" id="CHEBI:57540"/>
    </ligand>
</feature>
<name>A0A0R1LJA5_9LACO</name>
<dbReference type="PROSITE" id="PS00913">
    <property type="entry name" value="ADH_IRON_1"/>
    <property type="match status" value="1"/>
</dbReference>
<evidence type="ECO:0000256" key="6">
    <source>
        <dbReference type="ARBA" id="ARBA00039147"/>
    </source>
</evidence>
<dbReference type="Proteomes" id="UP000051955">
    <property type="component" value="Unassembled WGS sequence"/>
</dbReference>
<feature type="binding site" evidence="10">
    <location>
        <position position="126"/>
    </location>
    <ligand>
        <name>glycerol</name>
        <dbReference type="ChEBI" id="CHEBI:17754"/>
    </ligand>
</feature>
<gene>
    <name evidence="13" type="ORF">FD25_GL000055</name>
</gene>
<keyword evidence="4 11" id="KW-0520">NAD</keyword>
<dbReference type="AlphaFoldDB" id="A0A0R1LJA5"/>
<feature type="binding site" evidence="11">
    <location>
        <position position="130"/>
    </location>
    <ligand>
        <name>NAD(+)</name>
        <dbReference type="ChEBI" id="CHEBI:57540"/>
    </ligand>
</feature>
<evidence type="ECO:0000256" key="10">
    <source>
        <dbReference type="PIRSR" id="PIRSR000112-2"/>
    </source>
</evidence>
<keyword evidence="2 9" id="KW-0479">Metal-binding</keyword>
<reference evidence="13 14" key="1">
    <citation type="journal article" date="2015" name="Genome Announc.">
        <title>Expanding the biotechnology potential of lactobacilli through comparative genomics of 213 strains and associated genera.</title>
        <authorList>
            <person name="Sun Z."/>
            <person name="Harris H.M."/>
            <person name="McCann A."/>
            <person name="Guo C."/>
            <person name="Argimon S."/>
            <person name="Zhang W."/>
            <person name="Yang X."/>
            <person name="Jeffery I.B."/>
            <person name="Cooney J.C."/>
            <person name="Kagawa T.F."/>
            <person name="Liu W."/>
            <person name="Song Y."/>
            <person name="Salvetti E."/>
            <person name="Wrobel A."/>
            <person name="Rasinkangas P."/>
            <person name="Parkhill J."/>
            <person name="Rea M.C."/>
            <person name="O'Sullivan O."/>
            <person name="Ritari J."/>
            <person name="Douillard F.P."/>
            <person name="Paul Ross R."/>
            <person name="Yang R."/>
            <person name="Briner A.E."/>
            <person name="Felis G.E."/>
            <person name="de Vos W.M."/>
            <person name="Barrangou R."/>
            <person name="Klaenhammer T.R."/>
            <person name="Caufield P.W."/>
            <person name="Cui Y."/>
            <person name="Zhang H."/>
            <person name="O'Toole P.W."/>
        </authorList>
    </citation>
    <scope>NUCLEOTIDE SEQUENCE [LARGE SCALE GENOMIC DNA]</scope>
    <source>
        <strain evidence="13 14">DSM 19394</strain>
    </source>
</reference>
<organism evidence="13 14">
    <name type="scientific">Levilactobacillus acidifarinae DSM 19394 = JCM 15949</name>
    <dbReference type="NCBI Taxonomy" id="1423715"/>
    <lineage>
        <taxon>Bacteria</taxon>
        <taxon>Bacillati</taxon>
        <taxon>Bacillota</taxon>
        <taxon>Bacilli</taxon>
        <taxon>Lactobacillales</taxon>
        <taxon>Lactobacillaceae</taxon>
        <taxon>Levilactobacillus</taxon>
    </lineage>
</organism>
<feature type="binding site" evidence="11">
    <location>
        <begin position="99"/>
        <end position="103"/>
    </location>
    <ligand>
        <name>NAD(+)</name>
        <dbReference type="ChEBI" id="CHEBI:57540"/>
    </ligand>
</feature>
<feature type="binding site" evidence="9">
    <location>
        <position position="279"/>
    </location>
    <ligand>
        <name>glycerol</name>
        <dbReference type="ChEBI" id="CHEBI:17754"/>
    </ligand>
</feature>
<keyword evidence="14" id="KW-1185">Reference proteome</keyword>
<dbReference type="InterPro" id="IPR001670">
    <property type="entry name" value="ADH_Fe/GldA"/>
</dbReference>
<accession>A0A0R1LJA5</accession>
<proteinExistence type="inferred from homology"/>
<comment type="cofactor">
    <cofactor evidence="9">
        <name>Zn(2+)</name>
        <dbReference type="ChEBI" id="CHEBI:29105"/>
    </cofactor>
    <text evidence="9">Binds 1 zinc ion per subunit.</text>
</comment>
<feature type="binding site" evidence="9">
    <location>
        <position position="176"/>
    </location>
    <ligand>
        <name>glycerol</name>
        <dbReference type="ChEBI" id="CHEBI:17754"/>
    </ligand>
</feature>
<evidence type="ECO:0000313" key="13">
    <source>
        <dbReference type="EMBL" id="KRK95640.1"/>
    </source>
</evidence>
<comment type="caution">
    <text evidence="13">The sequence shown here is derived from an EMBL/GenBank/DDBJ whole genome shotgun (WGS) entry which is preliminary data.</text>
</comment>
<dbReference type="EMBL" id="AZDV01000006">
    <property type="protein sequence ID" value="KRK95640.1"/>
    <property type="molecule type" value="Genomic_DNA"/>
</dbReference>
<evidence type="ECO:0000256" key="1">
    <source>
        <dbReference type="ARBA" id="ARBA00007358"/>
    </source>
</evidence>
<dbReference type="PIRSF" id="PIRSF000112">
    <property type="entry name" value="Glycerol_dehydrogenase"/>
    <property type="match status" value="1"/>
</dbReference>
<evidence type="ECO:0000313" key="14">
    <source>
        <dbReference type="Proteomes" id="UP000051955"/>
    </source>
</evidence>
<dbReference type="PANTHER" id="PTHR43616:SF5">
    <property type="entry name" value="GLYCEROL DEHYDROGENASE 1"/>
    <property type="match status" value="1"/>
</dbReference>
<evidence type="ECO:0000256" key="9">
    <source>
        <dbReference type="PIRSR" id="PIRSR000112-1"/>
    </source>
</evidence>
<evidence type="ECO:0000256" key="2">
    <source>
        <dbReference type="ARBA" id="ARBA00022723"/>
    </source>
</evidence>
<dbReference type="CDD" id="cd08170">
    <property type="entry name" value="GlyDH"/>
    <property type="match status" value="1"/>
</dbReference>
<evidence type="ECO:0000256" key="7">
    <source>
        <dbReference type="ARBA" id="ARBA00040132"/>
    </source>
</evidence>
<feature type="binding site" evidence="11">
    <location>
        <position position="132"/>
    </location>
    <ligand>
        <name>NAD(+)</name>
        <dbReference type="ChEBI" id="CHEBI:57540"/>
    </ligand>
</feature>
<feature type="binding site" evidence="11">
    <location>
        <position position="136"/>
    </location>
    <ligand>
        <name>NAD(+)</name>
        <dbReference type="ChEBI" id="CHEBI:57540"/>
    </ligand>
</feature>
<dbReference type="STRING" id="1423715.FD25_GL000055"/>
<evidence type="ECO:0000256" key="8">
    <source>
        <dbReference type="ARBA" id="ARBA00049006"/>
    </source>
</evidence>
<dbReference type="NCBIfam" id="NF006941">
    <property type="entry name" value="PRK09423.1"/>
    <property type="match status" value="1"/>
</dbReference>
<evidence type="ECO:0000256" key="5">
    <source>
        <dbReference type="ARBA" id="ARBA00037918"/>
    </source>
</evidence>
<dbReference type="Gene3D" id="3.40.50.1970">
    <property type="match status" value="1"/>
</dbReference>
<sequence length="374" mass="39972">MEGILMTTAFASPSTYVQGDQLLDRAAPYITPFGDHGLLLADDIVWQLIGQKFYDNLTAAHLTIEHVHFNGESSPEEIERIKTIGQQTDAKFVIALGGGKTNDTTKAVGDALGIPVVIVPTLASNDSPCTRLSVLYSENGEFLKYLFYDKNPDLVLVDSAVIAGAPVRFLIDGIADALSTNVESRSVSWARETTLLPLNTQQTEAGIALAEKCEELLFKYTDQAVAAASDHVVTPALEHIIEANILLSGVGAESSGLAAAHSFQNGLTALSGDVHKLSHGQKVAFGTLVNLVLEGASDARFRKYLDFEVALGLPTTFADLHLGDATDADLLKVAELATQEGETIHNMGFPVDARTLLAAMKGADALSRNFQHLN</sequence>
<evidence type="ECO:0000256" key="11">
    <source>
        <dbReference type="PIRSR" id="PIRSR000112-3"/>
    </source>
</evidence>
<dbReference type="PATRIC" id="fig|1423715.3.peg.58"/>
<dbReference type="GO" id="GO:0046872">
    <property type="term" value="F:metal ion binding"/>
    <property type="evidence" value="ECO:0007669"/>
    <property type="project" value="UniProtKB-KW"/>
</dbReference>
<dbReference type="PANTHER" id="PTHR43616">
    <property type="entry name" value="GLYCEROL DEHYDROGENASE"/>
    <property type="match status" value="1"/>
</dbReference>
<evidence type="ECO:0000256" key="4">
    <source>
        <dbReference type="ARBA" id="ARBA00023027"/>
    </source>
</evidence>
<comment type="pathway">
    <text evidence="5">Polyol metabolism; glycerol fermentation; glycerone phosphate from glycerol (oxidative route): step 1/2.</text>
</comment>
<evidence type="ECO:0000256" key="3">
    <source>
        <dbReference type="ARBA" id="ARBA00023002"/>
    </source>
</evidence>
<feature type="binding site" evidence="9">
    <location>
        <position position="261"/>
    </location>
    <ligand>
        <name>glycerol</name>
        <dbReference type="ChEBI" id="CHEBI:17754"/>
    </ligand>
</feature>
<dbReference type="InterPro" id="IPR018211">
    <property type="entry name" value="ADH_Fe_CS"/>
</dbReference>
<dbReference type="InterPro" id="IPR016205">
    <property type="entry name" value="Glycerol_DH"/>
</dbReference>
<protein>
    <recommendedName>
        <fullName evidence="7">Glycerol dehydrogenase</fullName>
        <ecNumber evidence="6">1.1.1.6</ecNumber>
    </recommendedName>
</protein>
<dbReference type="SUPFAM" id="SSF56796">
    <property type="entry name" value="Dehydroquinate synthase-like"/>
    <property type="match status" value="1"/>
</dbReference>
<feature type="domain" description="Alcohol dehydrogenase iron-type/glycerol dehydrogenase GldA" evidence="12">
    <location>
        <begin position="13"/>
        <end position="158"/>
    </location>
</feature>
<dbReference type="Gene3D" id="1.20.1090.10">
    <property type="entry name" value="Dehydroquinate synthase-like - alpha domain"/>
    <property type="match status" value="1"/>
</dbReference>
<evidence type="ECO:0000259" key="12">
    <source>
        <dbReference type="Pfam" id="PF00465"/>
    </source>
</evidence>
<dbReference type="EC" id="1.1.1.6" evidence="6"/>
<keyword evidence="9" id="KW-0862">Zinc</keyword>
<dbReference type="GO" id="GO:0008888">
    <property type="term" value="F:glycerol dehydrogenase (NAD+) activity"/>
    <property type="evidence" value="ECO:0007669"/>
    <property type="project" value="UniProtKB-EC"/>
</dbReference>
<feature type="binding site" evidence="11">
    <location>
        <begin position="121"/>
        <end position="124"/>
    </location>
    <ligand>
        <name>NAD(+)</name>
        <dbReference type="ChEBI" id="CHEBI:57540"/>
    </ligand>
</feature>
<dbReference type="Pfam" id="PF00465">
    <property type="entry name" value="Fe-ADH"/>
    <property type="match status" value="1"/>
</dbReference>
<comment type="catalytic activity">
    <reaction evidence="8">
        <text>glycerol + NAD(+) = dihydroxyacetone + NADH + H(+)</text>
        <dbReference type="Rhea" id="RHEA:13769"/>
        <dbReference type="ChEBI" id="CHEBI:15378"/>
        <dbReference type="ChEBI" id="CHEBI:16016"/>
        <dbReference type="ChEBI" id="CHEBI:17754"/>
        <dbReference type="ChEBI" id="CHEBI:57540"/>
        <dbReference type="ChEBI" id="CHEBI:57945"/>
        <dbReference type="EC" id="1.1.1.6"/>
    </reaction>
</comment>
<comment type="similarity">
    <text evidence="1">Belongs to the iron-containing alcohol dehydrogenase family.</text>
</comment>